<evidence type="ECO:0000259" key="4">
    <source>
        <dbReference type="PROSITE" id="PS50887"/>
    </source>
</evidence>
<gene>
    <name evidence="5" type="ORF">HW932_04915</name>
</gene>
<evidence type="ECO:0000313" key="6">
    <source>
        <dbReference type="Proteomes" id="UP000592294"/>
    </source>
</evidence>
<dbReference type="PROSITE" id="PS50883">
    <property type="entry name" value="EAL"/>
    <property type="match status" value="1"/>
</dbReference>
<dbReference type="InterPro" id="IPR043128">
    <property type="entry name" value="Rev_trsase/Diguanyl_cyclase"/>
</dbReference>
<comment type="caution">
    <text evidence="5">The sequence shown here is derived from an EMBL/GenBank/DDBJ whole genome shotgun (WGS) entry which is preliminary data.</text>
</comment>
<dbReference type="EMBL" id="JABZEO010000003">
    <property type="protein sequence ID" value="NVZ08598.1"/>
    <property type="molecule type" value="Genomic_DNA"/>
</dbReference>
<dbReference type="InterPro" id="IPR001789">
    <property type="entry name" value="Sig_transdc_resp-reg_receiver"/>
</dbReference>
<dbReference type="Pfam" id="PF00990">
    <property type="entry name" value="GGDEF"/>
    <property type="match status" value="1"/>
</dbReference>
<dbReference type="InterPro" id="IPR035919">
    <property type="entry name" value="EAL_sf"/>
</dbReference>
<evidence type="ECO:0000256" key="1">
    <source>
        <dbReference type="PROSITE-ProRule" id="PRU00169"/>
    </source>
</evidence>
<organism evidence="5 6">
    <name type="scientific">Allochromatium humboldtianum</name>
    <dbReference type="NCBI Taxonomy" id="504901"/>
    <lineage>
        <taxon>Bacteria</taxon>
        <taxon>Pseudomonadati</taxon>
        <taxon>Pseudomonadota</taxon>
        <taxon>Gammaproteobacteria</taxon>
        <taxon>Chromatiales</taxon>
        <taxon>Chromatiaceae</taxon>
        <taxon>Allochromatium</taxon>
    </lineage>
</organism>
<dbReference type="Pfam" id="PF11849">
    <property type="entry name" value="DUF3369"/>
    <property type="match status" value="1"/>
</dbReference>
<reference evidence="5 6" key="1">
    <citation type="submission" date="2020-06" db="EMBL/GenBank/DDBJ databases">
        <title>Whole-genome sequence of Allochromatium humboldtianum DSM 21881, type strain.</title>
        <authorList>
            <person name="Kyndt J.A."/>
            <person name="Meyer T.E."/>
        </authorList>
    </citation>
    <scope>NUCLEOTIDE SEQUENCE [LARGE SCALE GENOMIC DNA]</scope>
    <source>
        <strain evidence="5 6">DSM 21881</strain>
    </source>
</reference>
<dbReference type="Gene3D" id="3.30.70.270">
    <property type="match status" value="1"/>
</dbReference>
<dbReference type="SUPFAM" id="SSF141868">
    <property type="entry name" value="EAL domain-like"/>
    <property type="match status" value="1"/>
</dbReference>
<name>A0A850R5G0_9GAMM</name>
<dbReference type="Gene3D" id="3.40.50.2300">
    <property type="match status" value="1"/>
</dbReference>
<evidence type="ECO:0000259" key="2">
    <source>
        <dbReference type="PROSITE" id="PS50110"/>
    </source>
</evidence>
<dbReference type="CDD" id="cd01949">
    <property type="entry name" value="GGDEF"/>
    <property type="match status" value="1"/>
</dbReference>
<keyword evidence="6" id="KW-1185">Reference proteome</keyword>
<feature type="modified residue" description="4-aspartylphosphate" evidence="1">
    <location>
        <position position="87"/>
    </location>
</feature>
<dbReference type="InterPro" id="IPR000160">
    <property type="entry name" value="GGDEF_dom"/>
</dbReference>
<dbReference type="InterPro" id="IPR050706">
    <property type="entry name" value="Cyclic-di-GMP_PDE-like"/>
</dbReference>
<dbReference type="PANTHER" id="PTHR33121:SF70">
    <property type="entry name" value="SIGNALING PROTEIN YKOW"/>
    <property type="match status" value="1"/>
</dbReference>
<sequence length="739" mass="82083">MNDAPSLDDDDVVRFIDEPSDWAPSTQIDPWRILIVDDEADVHEATLLALRDLTIEGRPLAFLQAYSAQEARAILAQDPSVAVVLLDVVMESEDAGLQLVRWIRRELDNPSVRVILRTGQPGYAPELETIRSFDINDYRTKSELTRVRLFTSLTVAIRSYAQIRQIEMSRRGLELIVEASTGLIRRRALQQFAEGVVTQVCALLNIAPEGLICASSSGPFAHAAPLVIAAAGRYRETIHRPLAELHETPVREALRQCLLEKRHRFDQGVCLYFDVSETQGMAAYLAMTGEPSRMDRHLLEVFCANISVGFENVLLHNRLFRLAYYDPLSGLPNRNRFIQLVEEKGGDPNMALALLDLDDFADIATTLDHHFGDEVLRAVAERLVQTFGSGVILARVAGDAFGLLGPRDLITPERIQQVFSEPLRVRDETIRLSATSSLITLNGQPARGGDLLKDAGIALKQGKRLGRGKANYFSEALGRAAHERMRILSSLRAAFSAEQLSLVFQPQIELASGRVIGAEALLRWEIEPGRWVPPDQFIPLAEQSGLIVPLGEWVLRTACRGLYRLTELGYAGFRMAINVSHAQFREPGFVSMLERVLADSRVEAARIELELTESVAMDHIDEINTKLADIRRLGVRIAIDDFGTGYSSLSVLRQLHVDRLKIDRSFVGELDGPDTKAGIAPLIIALGHQCNLTLIAEGVETEVQRQCLLAMGCQEAQGFLFARPMPIERLEDWMAAQPG</sequence>
<dbReference type="SUPFAM" id="SSF52172">
    <property type="entry name" value="CheY-like"/>
    <property type="match status" value="1"/>
</dbReference>
<dbReference type="InterPro" id="IPR001633">
    <property type="entry name" value="EAL_dom"/>
</dbReference>
<dbReference type="Proteomes" id="UP000592294">
    <property type="component" value="Unassembled WGS sequence"/>
</dbReference>
<dbReference type="NCBIfam" id="TIGR00254">
    <property type="entry name" value="GGDEF"/>
    <property type="match status" value="1"/>
</dbReference>
<dbReference type="PROSITE" id="PS50887">
    <property type="entry name" value="GGDEF"/>
    <property type="match status" value="1"/>
</dbReference>
<feature type="domain" description="Response regulatory" evidence="2">
    <location>
        <begin position="32"/>
        <end position="156"/>
    </location>
</feature>
<feature type="domain" description="EAL" evidence="3">
    <location>
        <begin position="484"/>
        <end position="738"/>
    </location>
</feature>
<dbReference type="GO" id="GO:0071111">
    <property type="term" value="F:cyclic-guanylate-specific phosphodiesterase activity"/>
    <property type="evidence" value="ECO:0007669"/>
    <property type="project" value="InterPro"/>
</dbReference>
<keyword evidence="1" id="KW-0597">Phosphoprotein</keyword>
<dbReference type="RefSeq" id="WP_176975389.1">
    <property type="nucleotide sequence ID" value="NZ_JABZEO010000003.1"/>
</dbReference>
<protein>
    <submittedName>
        <fullName evidence="5">EAL domain-containing protein</fullName>
    </submittedName>
</protein>
<proteinExistence type="predicted"/>
<dbReference type="AlphaFoldDB" id="A0A850R5G0"/>
<dbReference type="Gene3D" id="3.20.20.450">
    <property type="entry name" value="EAL domain"/>
    <property type="match status" value="1"/>
</dbReference>
<dbReference type="Pfam" id="PF00563">
    <property type="entry name" value="EAL"/>
    <property type="match status" value="1"/>
</dbReference>
<dbReference type="PANTHER" id="PTHR33121">
    <property type="entry name" value="CYCLIC DI-GMP PHOSPHODIESTERASE PDEF"/>
    <property type="match status" value="1"/>
</dbReference>
<dbReference type="GO" id="GO:0000160">
    <property type="term" value="P:phosphorelay signal transduction system"/>
    <property type="evidence" value="ECO:0007669"/>
    <property type="project" value="InterPro"/>
</dbReference>
<evidence type="ECO:0000313" key="5">
    <source>
        <dbReference type="EMBL" id="NVZ08598.1"/>
    </source>
</evidence>
<feature type="domain" description="GGDEF" evidence="4">
    <location>
        <begin position="348"/>
        <end position="475"/>
    </location>
</feature>
<dbReference type="PROSITE" id="PS50110">
    <property type="entry name" value="RESPONSE_REGULATORY"/>
    <property type="match status" value="1"/>
</dbReference>
<dbReference type="SMART" id="SM00267">
    <property type="entry name" value="GGDEF"/>
    <property type="match status" value="1"/>
</dbReference>
<dbReference type="CDD" id="cd01948">
    <property type="entry name" value="EAL"/>
    <property type="match status" value="1"/>
</dbReference>
<dbReference type="InterPro" id="IPR029787">
    <property type="entry name" value="Nucleotide_cyclase"/>
</dbReference>
<dbReference type="InterPro" id="IPR021800">
    <property type="entry name" value="DUF3369"/>
</dbReference>
<dbReference type="InterPro" id="IPR011006">
    <property type="entry name" value="CheY-like_superfamily"/>
</dbReference>
<dbReference type="SUPFAM" id="SSF55073">
    <property type="entry name" value="Nucleotide cyclase"/>
    <property type="match status" value="1"/>
</dbReference>
<evidence type="ECO:0000259" key="3">
    <source>
        <dbReference type="PROSITE" id="PS50883"/>
    </source>
</evidence>
<accession>A0A850R5G0</accession>
<dbReference type="SMART" id="SM00052">
    <property type="entry name" value="EAL"/>
    <property type="match status" value="1"/>
</dbReference>
<dbReference type="SMART" id="SM00448">
    <property type="entry name" value="REC"/>
    <property type="match status" value="1"/>
</dbReference>